<name>A0A6A5WYZ4_9PLEO</name>
<organism evidence="2 3">
    <name type="scientific">Amniculicola lignicola CBS 123094</name>
    <dbReference type="NCBI Taxonomy" id="1392246"/>
    <lineage>
        <taxon>Eukaryota</taxon>
        <taxon>Fungi</taxon>
        <taxon>Dikarya</taxon>
        <taxon>Ascomycota</taxon>
        <taxon>Pezizomycotina</taxon>
        <taxon>Dothideomycetes</taxon>
        <taxon>Pleosporomycetidae</taxon>
        <taxon>Pleosporales</taxon>
        <taxon>Amniculicolaceae</taxon>
        <taxon>Amniculicola</taxon>
    </lineage>
</organism>
<dbReference type="AlphaFoldDB" id="A0A6A5WYZ4"/>
<feature type="region of interest" description="Disordered" evidence="1">
    <location>
        <begin position="1"/>
        <end position="42"/>
    </location>
</feature>
<dbReference type="Proteomes" id="UP000799779">
    <property type="component" value="Unassembled WGS sequence"/>
</dbReference>
<evidence type="ECO:0000256" key="1">
    <source>
        <dbReference type="SAM" id="MobiDB-lite"/>
    </source>
</evidence>
<proteinExistence type="predicted"/>
<evidence type="ECO:0000313" key="2">
    <source>
        <dbReference type="EMBL" id="KAF2005999.1"/>
    </source>
</evidence>
<keyword evidence="3" id="KW-1185">Reference proteome</keyword>
<reference evidence="2" key="1">
    <citation type="journal article" date="2020" name="Stud. Mycol.">
        <title>101 Dothideomycetes genomes: a test case for predicting lifestyles and emergence of pathogens.</title>
        <authorList>
            <person name="Haridas S."/>
            <person name="Albert R."/>
            <person name="Binder M."/>
            <person name="Bloem J."/>
            <person name="Labutti K."/>
            <person name="Salamov A."/>
            <person name="Andreopoulos B."/>
            <person name="Baker S."/>
            <person name="Barry K."/>
            <person name="Bills G."/>
            <person name="Bluhm B."/>
            <person name="Cannon C."/>
            <person name="Castanera R."/>
            <person name="Culley D."/>
            <person name="Daum C."/>
            <person name="Ezra D."/>
            <person name="Gonzalez J."/>
            <person name="Henrissat B."/>
            <person name="Kuo A."/>
            <person name="Liang C."/>
            <person name="Lipzen A."/>
            <person name="Lutzoni F."/>
            <person name="Magnuson J."/>
            <person name="Mondo S."/>
            <person name="Nolan M."/>
            <person name="Ohm R."/>
            <person name="Pangilinan J."/>
            <person name="Park H.-J."/>
            <person name="Ramirez L."/>
            <person name="Alfaro M."/>
            <person name="Sun H."/>
            <person name="Tritt A."/>
            <person name="Yoshinaga Y."/>
            <person name="Zwiers L.-H."/>
            <person name="Turgeon B."/>
            <person name="Goodwin S."/>
            <person name="Spatafora J."/>
            <person name="Crous P."/>
            <person name="Grigoriev I."/>
        </authorList>
    </citation>
    <scope>NUCLEOTIDE SEQUENCE</scope>
    <source>
        <strain evidence="2">CBS 123094</strain>
    </source>
</reference>
<protein>
    <submittedName>
        <fullName evidence="2">Uncharacterized protein</fullName>
    </submittedName>
</protein>
<evidence type="ECO:0000313" key="3">
    <source>
        <dbReference type="Proteomes" id="UP000799779"/>
    </source>
</evidence>
<gene>
    <name evidence="2" type="ORF">P154DRAFT_615923</name>
</gene>
<sequence>MQMQTDSAGEERWRGNWGVKLEGGRAGNKSLRGERGGSTTDGMGAAEVLLQVLPRWLEVSKFVLEGLEKRSVARAAGAAAHAIGGRCVTRRKAAARTTQSSTRESGGDTCDSCRPHCEGRRDEPVQKAMSGAQMVMPNRDAPLAPATLGRLASNTTAGSARCSPLNPRFGSRLDDTERLSPHQTPIDQDPPAALLYEASTLQRHARQCLEAASAAVRHEKSVLLPPTWGRAASDIARDMPYICLQYNSGASTSTSRETPE</sequence>
<dbReference type="EMBL" id="ML977561">
    <property type="protein sequence ID" value="KAF2005999.1"/>
    <property type="molecule type" value="Genomic_DNA"/>
</dbReference>
<accession>A0A6A5WYZ4</accession>